<dbReference type="PANTHER" id="PTHR35826">
    <property type="entry name" value="PROTEIN ATP6V1FNB-LIKE"/>
    <property type="match status" value="1"/>
</dbReference>
<keyword evidence="3" id="KW-1185">Reference proteome</keyword>
<comment type="caution">
    <text evidence="2">The sequence shown here is derived from an EMBL/GenBank/DDBJ whole genome shotgun (WGS) entry which is preliminary data.</text>
</comment>
<evidence type="ECO:0000313" key="2">
    <source>
        <dbReference type="EMBL" id="KAK2185394.1"/>
    </source>
</evidence>
<organism evidence="2 3">
    <name type="scientific">Ridgeia piscesae</name>
    <name type="common">Tubeworm</name>
    <dbReference type="NCBI Taxonomy" id="27915"/>
    <lineage>
        <taxon>Eukaryota</taxon>
        <taxon>Metazoa</taxon>
        <taxon>Spiralia</taxon>
        <taxon>Lophotrochozoa</taxon>
        <taxon>Annelida</taxon>
        <taxon>Polychaeta</taxon>
        <taxon>Sedentaria</taxon>
        <taxon>Canalipalpata</taxon>
        <taxon>Sabellida</taxon>
        <taxon>Siboglinidae</taxon>
        <taxon>Ridgeia</taxon>
    </lineage>
</organism>
<evidence type="ECO:0000259" key="1">
    <source>
        <dbReference type="Pfam" id="PF22589"/>
    </source>
</evidence>
<dbReference type="EMBL" id="JAODUO010000238">
    <property type="protein sequence ID" value="KAK2185394.1"/>
    <property type="molecule type" value="Genomic_DNA"/>
</dbReference>
<dbReference type="AlphaFoldDB" id="A0AAD9NZQ7"/>
<accession>A0AAD9NZQ7</accession>
<dbReference type="PANTHER" id="PTHR35826:SF1">
    <property type="entry name" value="PROTEIN ATP6V1FNB-LIKE"/>
    <property type="match status" value="1"/>
</dbReference>
<evidence type="ECO:0000313" key="3">
    <source>
        <dbReference type="Proteomes" id="UP001209878"/>
    </source>
</evidence>
<reference evidence="2" key="1">
    <citation type="journal article" date="2023" name="Mol. Biol. Evol.">
        <title>Third-Generation Sequencing Reveals the Adaptive Role of the Epigenome in Three Deep-Sea Polychaetes.</title>
        <authorList>
            <person name="Perez M."/>
            <person name="Aroh O."/>
            <person name="Sun Y."/>
            <person name="Lan Y."/>
            <person name="Juniper S.K."/>
            <person name="Young C.R."/>
            <person name="Angers B."/>
            <person name="Qian P.Y."/>
        </authorList>
    </citation>
    <scope>NUCLEOTIDE SEQUENCE</scope>
    <source>
        <strain evidence="2">R07B-5</strain>
    </source>
</reference>
<protein>
    <recommendedName>
        <fullName evidence="1">Sperm microtubule inner protein 1 C-terminal domain-containing protein</fullName>
    </recommendedName>
</protein>
<gene>
    <name evidence="2" type="ORF">NP493_238g01050</name>
</gene>
<name>A0AAD9NZQ7_RIDPI</name>
<dbReference type="Proteomes" id="UP001209878">
    <property type="component" value="Unassembled WGS sequence"/>
</dbReference>
<feature type="domain" description="Sperm microtubule inner protein 1 C-terminal" evidence="1">
    <location>
        <begin position="97"/>
        <end position="195"/>
    </location>
</feature>
<dbReference type="Pfam" id="PF22589">
    <property type="entry name" value="SPMIP1"/>
    <property type="match status" value="1"/>
</dbReference>
<dbReference type="InterPro" id="IPR054323">
    <property type="entry name" value="SPMIP1_C"/>
</dbReference>
<proteinExistence type="predicted"/>
<sequence length="211" mass="25291">MSGLSRGRLDTFFCRFMVEAYDNERDARLAFWRKNRLSKDTSDPSYEESARLKVWRKRVEGAIIKPNEEVVAAGRLKEKRYHRNTHDTMYDDAITARAKASKLADKSLLPDMRPASPRTRRKLYEGLSHEYRGRYDYLKERNKKDPHEKYQHPMTSNFDVGWRILELVPPRELKFSKYALTRLVEEEFYTRNYIPSLQLHKNLYQNDVYMK</sequence>